<accession>A0A3M2L1J5</accession>
<dbReference type="GO" id="GO:0003677">
    <property type="term" value="F:DNA binding"/>
    <property type="evidence" value="ECO:0007669"/>
    <property type="project" value="UniProtKB-UniRule"/>
</dbReference>
<dbReference type="InterPro" id="IPR001867">
    <property type="entry name" value="OmpR/PhoB-type_DNA-bd"/>
</dbReference>
<evidence type="ECO:0000256" key="3">
    <source>
        <dbReference type="PROSITE-ProRule" id="PRU01091"/>
    </source>
</evidence>
<dbReference type="SMART" id="SM01043">
    <property type="entry name" value="BTAD"/>
    <property type="match status" value="1"/>
</dbReference>
<dbReference type="Pfam" id="PF00486">
    <property type="entry name" value="Trans_reg_C"/>
    <property type="match status" value="1"/>
</dbReference>
<protein>
    <submittedName>
        <fullName evidence="6">Helix-turn-helix domain-containing protein</fullName>
    </submittedName>
</protein>
<feature type="DNA-binding region" description="OmpR/PhoB-type" evidence="3">
    <location>
        <begin position="1"/>
        <end position="88"/>
    </location>
</feature>
<evidence type="ECO:0000256" key="4">
    <source>
        <dbReference type="SAM" id="MobiDB-lite"/>
    </source>
</evidence>
<evidence type="ECO:0000256" key="2">
    <source>
        <dbReference type="ARBA" id="ARBA00023125"/>
    </source>
</evidence>
<dbReference type="Proteomes" id="UP000279275">
    <property type="component" value="Unassembled WGS sequence"/>
</dbReference>
<dbReference type="SUPFAM" id="SSF46894">
    <property type="entry name" value="C-terminal effector domain of the bipartite response regulators"/>
    <property type="match status" value="1"/>
</dbReference>
<dbReference type="InterPro" id="IPR011990">
    <property type="entry name" value="TPR-like_helical_dom_sf"/>
</dbReference>
<dbReference type="CDD" id="cd15831">
    <property type="entry name" value="BTAD"/>
    <property type="match status" value="1"/>
</dbReference>
<dbReference type="SMART" id="SM00862">
    <property type="entry name" value="Trans_reg_C"/>
    <property type="match status" value="1"/>
</dbReference>
<dbReference type="InterPro" id="IPR016032">
    <property type="entry name" value="Sig_transdc_resp-reg_C-effctor"/>
</dbReference>
<dbReference type="RefSeq" id="WP_122189205.1">
    <property type="nucleotide sequence ID" value="NZ_RFFH01000007.1"/>
</dbReference>
<dbReference type="InterPro" id="IPR041664">
    <property type="entry name" value="AAA_16"/>
</dbReference>
<dbReference type="InterPro" id="IPR036388">
    <property type="entry name" value="WH-like_DNA-bd_sf"/>
</dbReference>
<dbReference type="EMBL" id="RFFH01000007">
    <property type="protein sequence ID" value="RMI31254.1"/>
    <property type="molecule type" value="Genomic_DNA"/>
</dbReference>
<evidence type="ECO:0000256" key="1">
    <source>
        <dbReference type="ARBA" id="ARBA00005820"/>
    </source>
</evidence>
<proteinExistence type="inferred from homology"/>
<dbReference type="AlphaFoldDB" id="A0A3M2L1J5"/>
<feature type="domain" description="OmpR/PhoB-type" evidence="5">
    <location>
        <begin position="1"/>
        <end position="88"/>
    </location>
</feature>
<name>A0A3M2L1J5_9NOCA</name>
<dbReference type="Gene3D" id="1.10.10.10">
    <property type="entry name" value="Winged helix-like DNA-binding domain superfamily/Winged helix DNA-binding domain"/>
    <property type="match status" value="1"/>
</dbReference>
<comment type="caution">
    <text evidence="6">The sequence shown here is derived from an EMBL/GenBank/DDBJ whole genome shotgun (WGS) entry which is preliminary data.</text>
</comment>
<dbReference type="Pfam" id="PF13191">
    <property type="entry name" value="AAA_16"/>
    <property type="match status" value="1"/>
</dbReference>
<dbReference type="Pfam" id="PF03704">
    <property type="entry name" value="BTAD"/>
    <property type="match status" value="1"/>
</dbReference>
<dbReference type="Gene3D" id="3.40.50.300">
    <property type="entry name" value="P-loop containing nucleotide triphosphate hydrolases"/>
    <property type="match status" value="1"/>
</dbReference>
<keyword evidence="7" id="KW-1185">Reference proteome</keyword>
<gene>
    <name evidence="6" type="ORF">EBN03_17935</name>
</gene>
<feature type="region of interest" description="Disordered" evidence="4">
    <location>
        <begin position="241"/>
        <end position="278"/>
    </location>
</feature>
<dbReference type="InterPro" id="IPR027417">
    <property type="entry name" value="P-loop_NTPase"/>
</dbReference>
<dbReference type="PROSITE" id="PS51755">
    <property type="entry name" value="OMPR_PHOB"/>
    <property type="match status" value="1"/>
</dbReference>
<dbReference type="PANTHER" id="PTHR47691">
    <property type="entry name" value="REGULATOR-RELATED"/>
    <property type="match status" value="1"/>
</dbReference>
<dbReference type="SUPFAM" id="SSF52540">
    <property type="entry name" value="P-loop containing nucleoside triphosphate hydrolases"/>
    <property type="match status" value="1"/>
</dbReference>
<sequence length="1076" mass="114931">MLVGLLGPVVVESADGPGSVGGPRVRALLGLLALEAGRVVPVARLVDGVWGEDPPAGTGNALQTLASRLRTALPGAVRSDGGGYVLDLAPDEIDVHRFTRAVEAGRELLAAGEAERAVECFDTALALWRGEPLLDMGESEVLRAAALRLTEQRLEAVELRADALGSLGRAGEVVRELRAEAAAHPFRETLAARLVRALAAAGRPSEAIQQFEATEALLRAELGTAPAAVLRAALADIHTSATTPAEPDIQPRRESNRTEVAAEPARAPQPPQRRTSFVGRGRDVAGVRQALREARLVTLSGAGGMGKTRLATETVGAHAADWADGVTFVELAALERERADRPAVPAVGVAIANALTQFQRPDEQRTEWADVLERMLSGRRMLLVLDNCEHVVAATAHLIDDLLQRLPLLRVLTTSREPIGVDGERLYPVRTLDLPAAEADVTAVAASPAVRLFLDRATAAIPDFTLSEHNSSDIGAVVRSLDGMPLAIELAAARLRSLPLPELSTRLTDRFRLLTTSTRHAVPRHRTLHAAVAWSWELLTEAEAAAARRFSIFAGCANWDSATWVCGPDAIDTVASLVAKSLVDFDGRRYRMAETIRAYAAAELTAAGEADEVARVHADCFLEFTDAAAPGLRTAAQSDWLARLIAEHANCDAALQWALDAGDGERAVRLYANLVWYWLLRGLHSDIAERRRAVLALVGDTPPPGCTGAYLACRYAEELPAYFTNIWWGQIRDDTGQFERLTRTALTEARPPHPIFVLILALRDLLGDDDRLLTACTTADDPWLRGNALLARGFDELGGDHPARALPTLEAAVACLATHGDARSHSRALISLASYRTRMLGLDTARPLIADALNLLSPDLGAVERLGVHLFAAELHLADGDTDSAAVYLDRAAALVTPHMIPAPGRFLAAAQAQLAHLRGDDDRAMELYKRMAEQPLPAAPPPAGRHDTARFVTTVFMSTAHAAALVSAGKPDDALGVLAVPRDLAAQMSAALLAEVGIGYALVALAKGAPGQAARILGATDRINRRAGVIRIGPFRRRALDRAEAALGPARLGTEFLAGARLPDDAVLELLRTVR</sequence>
<reference evidence="6 7" key="1">
    <citation type="submission" date="2018-10" db="EMBL/GenBank/DDBJ databases">
        <title>Isolation from cow dung.</title>
        <authorList>
            <person name="Ling L."/>
        </authorList>
    </citation>
    <scope>NUCLEOTIDE SEQUENCE [LARGE SCALE GENOMIC DNA]</scope>
    <source>
        <strain evidence="6 7">NEAU-LL90</strain>
    </source>
</reference>
<dbReference type="GO" id="GO:0006355">
    <property type="term" value="P:regulation of DNA-templated transcription"/>
    <property type="evidence" value="ECO:0007669"/>
    <property type="project" value="InterPro"/>
</dbReference>
<evidence type="ECO:0000313" key="6">
    <source>
        <dbReference type="EMBL" id="RMI31254.1"/>
    </source>
</evidence>
<dbReference type="Gene3D" id="1.25.40.10">
    <property type="entry name" value="Tetratricopeptide repeat domain"/>
    <property type="match status" value="1"/>
</dbReference>
<dbReference type="GO" id="GO:0000160">
    <property type="term" value="P:phosphorelay signal transduction system"/>
    <property type="evidence" value="ECO:0007669"/>
    <property type="project" value="InterPro"/>
</dbReference>
<dbReference type="PRINTS" id="PR00364">
    <property type="entry name" value="DISEASERSIST"/>
</dbReference>
<evidence type="ECO:0000313" key="7">
    <source>
        <dbReference type="Proteomes" id="UP000279275"/>
    </source>
</evidence>
<dbReference type="PANTHER" id="PTHR47691:SF3">
    <property type="entry name" value="HTH-TYPE TRANSCRIPTIONAL REGULATOR RV0890C-RELATED"/>
    <property type="match status" value="1"/>
</dbReference>
<organism evidence="6 7">
    <name type="scientific">Nocardia stercoris</name>
    <dbReference type="NCBI Taxonomy" id="2483361"/>
    <lineage>
        <taxon>Bacteria</taxon>
        <taxon>Bacillati</taxon>
        <taxon>Actinomycetota</taxon>
        <taxon>Actinomycetes</taxon>
        <taxon>Mycobacteriales</taxon>
        <taxon>Nocardiaceae</taxon>
        <taxon>Nocardia</taxon>
    </lineage>
</organism>
<keyword evidence="2 3" id="KW-0238">DNA-binding</keyword>
<dbReference type="InterPro" id="IPR005158">
    <property type="entry name" value="BTAD"/>
</dbReference>
<comment type="similarity">
    <text evidence="1">Belongs to the AfsR/DnrI/RedD regulatory family.</text>
</comment>
<evidence type="ECO:0000259" key="5">
    <source>
        <dbReference type="PROSITE" id="PS51755"/>
    </source>
</evidence>
<dbReference type="OrthoDB" id="4491742at2"/>
<dbReference type="SUPFAM" id="SSF48452">
    <property type="entry name" value="TPR-like"/>
    <property type="match status" value="1"/>
</dbReference>